<dbReference type="Proteomes" id="UP000095284">
    <property type="component" value="Unplaced"/>
</dbReference>
<accession>A0A1I7SGE8</accession>
<reference evidence="3" key="1">
    <citation type="submission" date="2016-11" db="UniProtKB">
        <authorList>
            <consortium name="WormBaseParasite"/>
        </authorList>
    </citation>
    <scope>IDENTIFICATION</scope>
</reference>
<name>A0A1I7SGE8_BURXY</name>
<evidence type="ECO:0000313" key="2">
    <source>
        <dbReference type="Proteomes" id="UP000095284"/>
    </source>
</evidence>
<sequence length="140" mass="15512">MSQAARKMSQLPANVSAARKCDPPNFARKVAARKKFARKLVARKVVARKCLEFFLILFFFINSFLVSLQQKESYHYKQGDKTSDYVHVAFIITAACSALATICVLLMVIGVMKNVGGLLIPHMIIQVNFGEALKSTVSEG</sequence>
<keyword evidence="1" id="KW-0472">Membrane</keyword>
<dbReference type="WBParaSite" id="BXY_1211300.1">
    <property type="protein sequence ID" value="BXY_1211300.1"/>
    <property type="gene ID" value="BXY_1211300"/>
</dbReference>
<proteinExistence type="predicted"/>
<protein>
    <submittedName>
        <fullName evidence="3">Uncharacterized protein</fullName>
    </submittedName>
</protein>
<feature type="transmembrane region" description="Helical" evidence="1">
    <location>
        <begin position="85"/>
        <end position="109"/>
    </location>
</feature>
<keyword evidence="1" id="KW-0812">Transmembrane</keyword>
<dbReference type="AlphaFoldDB" id="A0A1I7SGE8"/>
<evidence type="ECO:0000313" key="3">
    <source>
        <dbReference type="WBParaSite" id="BXY_1211300.1"/>
    </source>
</evidence>
<organism evidence="2 3">
    <name type="scientific">Bursaphelenchus xylophilus</name>
    <name type="common">Pinewood nematode worm</name>
    <name type="synonym">Aphelenchoides xylophilus</name>
    <dbReference type="NCBI Taxonomy" id="6326"/>
    <lineage>
        <taxon>Eukaryota</taxon>
        <taxon>Metazoa</taxon>
        <taxon>Ecdysozoa</taxon>
        <taxon>Nematoda</taxon>
        <taxon>Chromadorea</taxon>
        <taxon>Rhabditida</taxon>
        <taxon>Tylenchina</taxon>
        <taxon>Tylenchomorpha</taxon>
        <taxon>Aphelenchoidea</taxon>
        <taxon>Aphelenchoididae</taxon>
        <taxon>Bursaphelenchus</taxon>
    </lineage>
</organism>
<keyword evidence="1" id="KW-1133">Transmembrane helix</keyword>
<feature type="transmembrane region" description="Helical" evidence="1">
    <location>
        <begin position="45"/>
        <end position="65"/>
    </location>
</feature>
<evidence type="ECO:0000256" key="1">
    <source>
        <dbReference type="SAM" id="Phobius"/>
    </source>
</evidence>